<accession>X1LIK0</accession>
<organism evidence="1">
    <name type="scientific">marine sediment metagenome</name>
    <dbReference type="NCBI Taxonomy" id="412755"/>
    <lineage>
        <taxon>unclassified sequences</taxon>
        <taxon>metagenomes</taxon>
        <taxon>ecological metagenomes</taxon>
    </lineage>
</organism>
<dbReference type="InterPro" id="IPR008979">
    <property type="entry name" value="Galactose-bd-like_sf"/>
</dbReference>
<gene>
    <name evidence="1" type="ORF">S06H3_36719</name>
</gene>
<name>X1LIK0_9ZZZZ</name>
<protein>
    <recommendedName>
        <fullName evidence="2">F5/8 type C domain-containing protein</fullName>
    </recommendedName>
</protein>
<evidence type="ECO:0000313" key="1">
    <source>
        <dbReference type="EMBL" id="GAI18928.1"/>
    </source>
</evidence>
<dbReference type="EMBL" id="BARV01022263">
    <property type="protein sequence ID" value="GAI18928.1"/>
    <property type="molecule type" value="Genomic_DNA"/>
</dbReference>
<reference evidence="1" key="1">
    <citation type="journal article" date="2014" name="Front. Microbiol.">
        <title>High frequency of phylogenetically diverse reductive dehalogenase-homologous genes in deep subseafloor sedimentary metagenomes.</title>
        <authorList>
            <person name="Kawai M."/>
            <person name="Futagami T."/>
            <person name="Toyoda A."/>
            <person name="Takaki Y."/>
            <person name="Nishi S."/>
            <person name="Hori S."/>
            <person name="Arai W."/>
            <person name="Tsubouchi T."/>
            <person name="Morono Y."/>
            <person name="Uchiyama I."/>
            <person name="Ito T."/>
            <person name="Fujiyama A."/>
            <person name="Inagaki F."/>
            <person name="Takami H."/>
        </authorList>
    </citation>
    <scope>NUCLEOTIDE SEQUENCE</scope>
    <source>
        <strain evidence="1">Expedition CK06-06</strain>
    </source>
</reference>
<evidence type="ECO:0008006" key="2">
    <source>
        <dbReference type="Google" id="ProtNLM"/>
    </source>
</evidence>
<dbReference type="SUPFAM" id="SSF49785">
    <property type="entry name" value="Galactose-binding domain-like"/>
    <property type="match status" value="1"/>
</dbReference>
<proteinExistence type="predicted"/>
<dbReference type="Gene3D" id="2.60.120.260">
    <property type="entry name" value="Galactose-binding domain-like"/>
    <property type="match status" value="1"/>
</dbReference>
<comment type="caution">
    <text evidence="1">The sequence shown here is derived from an EMBL/GenBank/DDBJ whole genome shotgun (WGS) entry which is preliminary data.</text>
</comment>
<sequence>MQFYGDFADLTETLFRAGTLTGDLSGIANLVDNETATIATALAVNKYAHMDLGEIHRFKQFRHYGNTGNAGDGVWQLEIERPEGWVKWGSPFNTNPVEDWGSGWIVVSTVYARRIRLICLALDTSGGTSKINELEVKY</sequence>
<dbReference type="AlphaFoldDB" id="X1LIK0"/>